<feature type="region of interest" description="Disordered" evidence="1">
    <location>
        <begin position="357"/>
        <end position="391"/>
    </location>
</feature>
<dbReference type="PANTHER" id="PTHR24359">
    <property type="entry name" value="SERINE/THREONINE-PROTEIN KINASE SBK1"/>
    <property type="match status" value="1"/>
</dbReference>
<gene>
    <name evidence="3" type="ORF">B0T18DRAFT_387880</name>
</gene>
<dbReference type="SUPFAM" id="SSF56112">
    <property type="entry name" value="Protein kinase-like (PK-like)"/>
    <property type="match status" value="1"/>
</dbReference>
<dbReference type="InterPro" id="IPR011009">
    <property type="entry name" value="Kinase-like_dom_sf"/>
</dbReference>
<evidence type="ECO:0000259" key="2">
    <source>
        <dbReference type="PROSITE" id="PS50011"/>
    </source>
</evidence>
<feature type="compositionally biased region" description="Basic residues" evidence="1">
    <location>
        <begin position="31"/>
        <end position="44"/>
    </location>
</feature>
<reference evidence="3" key="1">
    <citation type="submission" date="2023-06" db="EMBL/GenBank/DDBJ databases">
        <title>Genome-scale phylogeny and comparative genomics of the fungal order Sordariales.</title>
        <authorList>
            <consortium name="Lawrence Berkeley National Laboratory"/>
            <person name="Hensen N."/>
            <person name="Bonometti L."/>
            <person name="Westerberg I."/>
            <person name="Brannstrom I.O."/>
            <person name="Guillou S."/>
            <person name="Cros-Aarteil S."/>
            <person name="Calhoun S."/>
            <person name="Haridas S."/>
            <person name="Kuo A."/>
            <person name="Mondo S."/>
            <person name="Pangilinan J."/>
            <person name="Riley R."/>
            <person name="LaButti K."/>
            <person name="Andreopoulos B."/>
            <person name="Lipzen A."/>
            <person name="Chen C."/>
            <person name="Yanf M."/>
            <person name="Daum C."/>
            <person name="Ng V."/>
            <person name="Clum A."/>
            <person name="Steindorff A."/>
            <person name="Ohm R."/>
            <person name="Martin F."/>
            <person name="Silar P."/>
            <person name="Natvig D."/>
            <person name="Lalanne C."/>
            <person name="Gautier V."/>
            <person name="Ament-velasquez S.L."/>
            <person name="Kruys A."/>
            <person name="Hutchinson M.I."/>
            <person name="Powell A.J."/>
            <person name="Barry K."/>
            <person name="Miller A.N."/>
            <person name="Grigoriev I.V."/>
            <person name="Debuchy R."/>
            <person name="Gladieux P."/>
            <person name="Thoren M.H."/>
            <person name="Johannesson H."/>
        </authorList>
    </citation>
    <scope>NUCLEOTIDE SEQUENCE</scope>
    <source>
        <strain evidence="3">SMH3187-1</strain>
    </source>
</reference>
<evidence type="ECO:0000256" key="1">
    <source>
        <dbReference type="SAM" id="MobiDB-lite"/>
    </source>
</evidence>
<evidence type="ECO:0000313" key="4">
    <source>
        <dbReference type="Proteomes" id="UP001172155"/>
    </source>
</evidence>
<dbReference type="GO" id="GO:0004674">
    <property type="term" value="F:protein serine/threonine kinase activity"/>
    <property type="evidence" value="ECO:0007669"/>
    <property type="project" value="TreeGrafter"/>
</dbReference>
<accession>A0AA40F620</accession>
<dbReference type="SMART" id="SM00220">
    <property type="entry name" value="S_TKc"/>
    <property type="match status" value="1"/>
</dbReference>
<dbReference type="PANTHER" id="PTHR24359:SF1">
    <property type="entry name" value="INHIBITOR OF NUCLEAR FACTOR KAPPA-B KINASE EPSILON SUBUNIT HOMOLOG 1-RELATED"/>
    <property type="match status" value="1"/>
</dbReference>
<feature type="compositionally biased region" description="Basic and acidic residues" evidence="1">
    <location>
        <begin position="52"/>
        <end position="62"/>
    </location>
</feature>
<name>A0AA40F620_9PEZI</name>
<organism evidence="3 4">
    <name type="scientific">Schizothecium vesticola</name>
    <dbReference type="NCBI Taxonomy" id="314040"/>
    <lineage>
        <taxon>Eukaryota</taxon>
        <taxon>Fungi</taxon>
        <taxon>Dikarya</taxon>
        <taxon>Ascomycota</taxon>
        <taxon>Pezizomycotina</taxon>
        <taxon>Sordariomycetes</taxon>
        <taxon>Sordariomycetidae</taxon>
        <taxon>Sordariales</taxon>
        <taxon>Schizotheciaceae</taxon>
        <taxon>Schizothecium</taxon>
    </lineage>
</organism>
<dbReference type="Pfam" id="PF00069">
    <property type="entry name" value="Pkinase"/>
    <property type="match status" value="1"/>
</dbReference>
<keyword evidence="4" id="KW-1185">Reference proteome</keyword>
<dbReference type="AlphaFoldDB" id="A0AA40F620"/>
<feature type="compositionally biased region" description="Basic and acidic residues" evidence="1">
    <location>
        <begin position="824"/>
        <end position="835"/>
    </location>
</feature>
<sequence>MTNLEALTIIMGFRARAKEAWRKAGNIRRSLKEKLHTRRGRRRQSPLPAPLPEERGAARDTDAAASRADPNPPLDAIRGNDIWGVEGVPGSGTLRTCDDGGNALQFQNDKASQVDVSSDPIAFGQLGAQFENSVPFHPPPIMEELDPVDSDDPETVAKKKLVKMDRELRDRSLKPFKGPQFYVPIDSLHAVISRHEIRTILPGIAKGVEPPDLYDLLAQDIFGRLLGPEPSGKPKPAKSFRKILAILLLIGKADSILEFVKADIDDNKLPLQKLGESRLFQLAWFDKERPSHDQGPNQKGNLRPISLFGSWERRNVEEFETNQWGTLAPFFSRGKKEESWVQRYELSSRHPLPFEIIPNGDNSLGADGKRTTSTGSGTKTGSGSSGASMTGGNSKLWKVKIHRAHHDLKSYTEYTEDPPLVIKQLSASDRETFNNEVHILTRLNKCDDPHLVKLLLTMEISERPERDESTFFLMFPCADGNLRQFWRRNCPASDGSTMATRARWVATQFHGLVWALCKLHDLHQREVHSLREDENDGKNNTGDSLYGIHGDIKPENLLWYRKWIGPRASEGYPKRDGCEDANPLGVLQLADFGISKLHRSETRSSVQMRKSTKTYAPPEIEWGVKECSRSFDIWSLGCVFLEFICWLVQSTPGGKDPVDVFHDARFLDDANVSLAGTVQDTFYHWHTVNAKGGPRTKFKINPAVTELVKALKQSPKSSTFVHEMLDIILYDMLVIQDPRIPHMEPTTEDDSSPPSERINSFDLKKKLSVMVWKGKEDDDYFTKPRPASPNMVNRDPQAIIIPESATRLAQRRRLMTKTFPPARQRGDGHGQDQHARPSTIHELPSPQ</sequence>
<feature type="region of interest" description="Disordered" evidence="1">
    <location>
        <begin position="31"/>
        <end position="82"/>
    </location>
</feature>
<feature type="domain" description="Protein kinase" evidence="2">
    <location>
        <begin position="374"/>
        <end position="733"/>
    </location>
</feature>
<evidence type="ECO:0000313" key="3">
    <source>
        <dbReference type="EMBL" id="KAK0751805.1"/>
    </source>
</evidence>
<dbReference type="Gene3D" id="1.10.510.10">
    <property type="entry name" value="Transferase(Phosphotransferase) domain 1"/>
    <property type="match status" value="1"/>
</dbReference>
<dbReference type="EMBL" id="JAUKUD010000002">
    <property type="protein sequence ID" value="KAK0751805.1"/>
    <property type="molecule type" value="Genomic_DNA"/>
</dbReference>
<dbReference type="CDD" id="cd00180">
    <property type="entry name" value="PKc"/>
    <property type="match status" value="1"/>
</dbReference>
<dbReference type="InterPro" id="IPR000719">
    <property type="entry name" value="Prot_kinase_dom"/>
</dbReference>
<protein>
    <recommendedName>
        <fullName evidence="2">Protein kinase domain-containing protein</fullName>
    </recommendedName>
</protein>
<dbReference type="Proteomes" id="UP001172155">
    <property type="component" value="Unassembled WGS sequence"/>
</dbReference>
<proteinExistence type="predicted"/>
<dbReference type="PROSITE" id="PS50011">
    <property type="entry name" value="PROTEIN_KINASE_DOM"/>
    <property type="match status" value="1"/>
</dbReference>
<comment type="caution">
    <text evidence="3">The sequence shown here is derived from an EMBL/GenBank/DDBJ whole genome shotgun (WGS) entry which is preliminary data.</text>
</comment>
<feature type="region of interest" description="Disordered" evidence="1">
    <location>
        <begin position="810"/>
        <end position="847"/>
    </location>
</feature>
<dbReference type="GO" id="GO:0005524">
    <property type="term" value="F:ATP binding"/>
    <property type="evidence" value="ECO:0007669"/>
    <property type="project" value="InterPro"/>
</dbReference>
<feature type="region of interest" description="Disordered" evidence="1">
    <location>
        <begin position="741"/>
        <end position="760"/>
    </location>
</feature>